<comment type="similarity">
    <text evidence="1">Belongs to the sigma-70 factor family. ECF subfamily.</text>
</comment>
<dbReference type="SUPFAM" id="SSF88659">
    <property type="entry name" value="Sigma3 and sigma4 domains of RNA polymerase sigma factors"/>
    <property type="match status" value="1"/>
</dbReference>
<name>A0A369T959_9PROT</name>
<dbReference type="Proteomes" id="UP000253941">
    <property type="component" value="Unassembled WGS sequence"/>
</dbReference>
<keyword evidence="3" id="KW-0731">Sigma factor</keyword>
<dbReference type="InterPro" id="IPR036388">
    <property type="entry name" value="WH-like_DNA-bd_sf"/>
</dbReference>
<comment type="caution">
    <text evidence="8">The sequence shown here is derived from an EMBL/GenBank/DDBJ whole genome shotgun (WGS) entry which is preliminary data.</text>
</comment>
<dbReference type="Pfam" id="PF04542">
    <property type="entry name" value="Sigma70_r2"/>
    <property type="match status" value="1"/>
</dbReference>
<proteinExistence type="inferred from homology"/>
<dbReference type="Gene3D" id="1.10.1740.10">
    <property type="match status" value="1"/>
</dbReference>
<organism evidence="8 9">
    <name type="scientific">Ferruginivarius sediminum</name>
    <dbReference type="NCBI Taxonomy" id="2661937"/>
    <lineage>
        <taxon>Bacteria</taxon>
        <taxon>Pseudomonadati</taxon>
        <taxon>Pseudomonadota</taxon>
        <taxon>Alphaproteobacteria</taxon>
        <taxon>Rhodospirillales</taxon>
        <taxon>Rhodospirillaceae</taxon>
        <taxon>Ferruginivarius</taxon>
    </lineage>
</organism>
<dbReference type="GO" id="GO:0006352">
    <property type="term" value="P:DNA-templated transcription initiation"/>
    <property type="evidence" value="ECO:0007669"/>
    <property type="project" value="InterPro"/>
</dbReference>
<dbReference type="Pfam" id="PF08281">
    <property type="entry name" value="Sigma70_r4_2"/>
    <property type="match status" value="1"/>
</dbReference>
<evidence type="ECO:0000256" key="4">
    <source>
        <dbReference type="ARBA" id="ARBA00023163"/>
    </source>
</evidence>
<gene>
    <name evidence="8" type="ORF">DRB17_10215</name>
</gene>
<protein>
    <submittedName>
        <fullName evidence="8">RNA polymerase subunit sigma-24</fullName>
    </submittedName>
</protein>
<feature type="region of interest" description="Disordered" evidence="5">
    <location>
        <begin position="1"/>
        <end position="20"/>
    </location>
</feature>
<evidence type="ECO:0000256" key="3">
    <source>
        <dbReference type="ARBA" id="ARBA00023082"/>
    </source>
</evidence>
<dbReference type="CDD" id="cd06171">
    <property type="entry name" value="Sigma70_r4"/>
    <property type="match status" value="1"/>
</dbReference>
<keyword evidence="2" id="KW-0805">Transcription regulation</keyword>
<evidence type="ECO:0000256" key="5">
    <source>
        <dbReference type="SAM" id="MobiDB-lite"/>
    </source>
</evidence>
<evidence type="ECO:0000259" key="6">
    <source>
        <dbReference type="Pfam" id="PF04542"/>
    </source>
</evidence>
<dbReference type="InterPro" id="IPR013249">
    <property type="entry name" value="RNA_pol_sigma70_r4_t2"/>
</dbReference>
<dbReference type="InterPro" id="IPR014284">
    <property type="entry name" value="RNA_pol_sigma-70_dom"/>
</dbReference>
<dbReference type="Gene3D" id="1.10.10.10">
    <property type="entry name" value="Winged helix-like DNA-binding domain superfamily/Winged helix DNA-binding domain"/>
    <property type="match status" value="1"/>
</dbReference>
<reference evidence="8 9" key="1">
    <citation type="submission" date="2018-07" db="EMBL/GenBank/DDBJ databases">
        <title>Venubactetium sediminum gen. nov., sp. nov., isolated from a marine solar saltern.</title>
        <authorList>
            <person name="Wang S."/>
        </authorList>
    </citation>
    <scope>NUCLEOTIDE SEQUENCE [LARGE SCALE GENOMIC DNA]</scope>
    <source>
        <strain evidence="8 9">WD2A32</strain>
    </source>
</reference>
<dbReference type="GO" id="GO:0016987">
    <property type="term" value="F:sigma factor activity"/>
    <property type="evidence" value="ECO:0007669"/>
    <property type="project" value="UniProtKB-KW"/>
</dbReference>
<dbReference type="PANTHER" id="PTHR43133:SF62">
    <property type="entry name" value="RNA POLYMERASE SIGMA FACTOR SIGZ"/>
    <property type="match status" value="1"/>
</dbReference>
<dbReference type="NCBIfam" id="TIGR02937">
    <property type="entry name" value="sigma70-ECF"/>
    <property type="match status" value="1"/>
</dbReference>
<evidence type="ECO:0000313" key="8">
    <source>
        <dbReference type="EMBL" id="RDD61861.1"/>
    </source>
</evidence>
<dbReference type="AlphaFoldDB" id="A0A369T959"/>
<dbReference type="GO" id="GO:0003677">
    <property type="term" value="F:DNA binding"/>
    <property type="evidence" value="ECO:0007669"/>
    <property type="project" value="InterPro"/>
</dbReference>
<dbReference type="PANTHER" id="PTHR43133">
    <property type="entry name" value="RNA POLYMERASE ECF-TYPE SIGMA FACTO"/>
    <property type="match status" value="1"/>
</dbReference>
<evidence type="ECO:0000313" key="9">
    <source>
        <dbReference type="Proteomes" id="UP000253941"/>
    </source>
</evidence>
<keyword evidence="9" id="KW-1185">Reference proteome</keyword>
<feature type="domain" description="RNA polymerase sigma factor 70 region 4 type 2" evidence="7">
    <location>
        <begin position="144"/>
        <end position="196"/>
    </location>
</feature>
<dbReference type="EMBL" id="QPMH01000008">
    <property type="protein sequence ID" value="RDD61861.1"/>
    <property type="molecule type" value="Genomic_DNA"/>
</dbReference>
<accession>A0A369T959</accession>
<feature type="domain" description="RNA polymerase sigma-70 region 2" evidence="6">
    <location>
        <begin position="44"/>
        <end position="112"/>
    </location>
</feature>
<sequence length="204" mass="22779">MDMQNACEQTLAAPRAQGASDRRDDLNALLKRAGGGDKEAFRELYRETAPRLYSLCLGMLRDHALAEEALQEGFLDAWRGARTFRPERGHALGWLSTVTRNRAIQILKRRARAGEAAAQGDPLLDEQGETIDPLARLSELESGRALELCLGRLSEHERNVILMAFYEGLSHAGIAQRVERPVGTVKSWIRRGLGRMRRCLDEAS</sequence>
<dbReference type="SUPFAM" id="SSF88946">
    <property type="entry name" value="Sigma2 domain of RNA polymerase sigma factors"/>
    <property type="match status" value="1"/>
</dbReference>
<evidence type="ECO:0000256" key="2">
    <source>
        <dbReference type="ARBA" id="ARBA00023015"/>
    </source>
</evidence>
<keyword evidence="4" id="KW-0804">Transcription</keyword>
<dbReference type="InterPro" id="IPR013325">
    <property type="entry name" value="RNA_pol_sigma_r2"/>
</dbReference>
<evidence type="ECO:0000256" key="1">
    <source>
        <dbReference type="ARBA" id="ARBA00010641"/>
    </source>
</evidence>
<dbReference type="InterPro" id="IPR039425">
    <property type="entry name" value="RNA_pol_sigma-70-like"/>
</dbReference>
<dbReference type="InterPro" id="IPR007627">
    <property type="entry name" value="RNA_pol_sigma70_r2"/>
</dbReference>
<evidence type="ECO:0000259" key="7">
    <source>
        <dbReference type="Pfam" id="PF08281"/>
    </source>
</evidence>
<dbReference type="InterPro" id="IPR013324">
    <property type="entry name" value="RNA_pol_sigma_r3/r4-like"/>
</dbReference>